<keyword evidence="4 11" id="KW-0808">Transferase</keyword>
<evidence type="ECO:0000256" key="3">
    <source>
        <dbReference type="ARBA" id="ARBA00017144"/>
    </source>
</evidence>
<gene>
    <name evidence="11 13" type="primary">tmk</name>
    <name evidence="13" type="ORF">OQ252_02760</name>
</gene>
<feature type="binding site" evidence="11">
    <location>
        <begin position="11"/>
        <end position="18"/>
    </location>
    <ligand>
        <name>ATP</name>
        <dbReference type="ChEBI" id="CHEBI:30616"/>
    </ligand>
</feature>
<dbReference type="InterPro" id="IPR027417">
    <property type="entry name" value="P-loop_NTPase"/>
</dbReference>
<keyword evidence="8 11" id="KW-0067">ATP-binding</keyword>
<dbReference type="InterPro" id="IPR018095">
    <property type="entry name" value="Thymidylate_kin_CS"/>
</dbReference>
<evidence type="ECO:0000256" key="4">
    <source>
        <dbReference type="ARBA" id="ARBA00022679"/>
    </source>
</evidence>
<dbReference type="PANTHER" id="PTHR10344">
    <property type="entry name" value="THYMIDYLATE KINASE"/>
    <property type="match status" value="1"/>
</dbReference>
<evidence type="ECO:0000313" key="13">
    <source>
        <dbReference type="EMBL" id="MCX2560328.1"/>
    </source>
</evidence>
<organism evidence="13 14">
    <name type="scientific">Acetobacter farinalis</name>
    <dbReference type="NCBI Taxonomy" id="1260984"/>
    <lineage>
        <taxon>Bacteria</taxon>
        <taxon>Pseudomonadati</taxon>
        <taxon>Pseudomonadota</taxon>
        <taxon>Alphaproteobacteria</taxon>
        <taxon>Acetobacterales</taxon>
        <taxon>Acetobacteraceae</taxon>
        <taxon>Acetobacter</taxon>
    </lineage>
</organism>
<comment type="caution">
    <text evidence="13">The sequence shown here is derived from an EMBL/GenBank/DDBJ whole genome shotgun (WGS) entry which is preliminary data.</text>
</comment>
<comment type="function">
    <text evidence="11">Phosphorylation of dTMP to form dTDP in both de novo and salvage pathways of dTTP synthesis.</text>
</comment>
<dbReference type="Gene3D" id="3.40.50.300">
    <property type="entry name" value="P-loop containing nucleotide triphosphate hydrolases"/>
    <property type="match status" value="1"/>
</dbReference>
<keyword evidence="5 11" id="KW-0545">Nucleotide biosynthesis</keyword>
<dbReference type="CDD" id="cd01672">
    <property type="entry name" value="TMPK"/>
    <property type="match status" value="1"/>
</dbReference>
<proteinExistence type="inferred from homology"/>
<name>A0ABT3Q4V9_9PROT</name>
<evidence type="ECO:0000256" key="11">
    <source>
        <dbReference type="HAMAP-Rule" id="MF_00165"/>
    </source>
</evidence>
<evidence type="ECO:0000256" key="9">
    <source>
        <dbReference type="ARBA" id="ARBA00029962"/>
    </source>
</evidence>
<evidence type="ECO:0000256" key="8">
    <source>
        <dbReference type="ARBA" id="ARBA00022840"/>
    </source>
</evidence>
<keyword evidence="14" id="KW-1185">Reference proteome</keyword>
<keyword evidence="6 11" id="KW-0547">Nucleotide-binding</keyword>
<dbReference type="InterPro" id="IPR039430">
    <property type="entry name" value="Thymidylate_kin-like_dom"/>
</dbReference>
<dbReference type="SUPFAM" id="SSF52540">
    <property type="entry name" value="P-loop containing nucleoside triphosphate hydrolases"/>
    <property type="match status" value="1"/>
</dbReference>
<dbReference type="InterPro" id="IPR018094">
    <property type="entry name" value="Thymidylate_kinase"/>
</dbReference>
<dbReference type="HAMAP" id="MF_00165">
    <property type="entry name" value="Thymidylate_kinase"/>
    <property type="match status" value="1"/>
</dbReference>
<evidence type="ECO:0000256" key="10">
    <source>
        <dbReference type="ARBA" id="ARBA00048743"/>
    </source>
</evidence>
<dbReference type="NCBIfam" id="TIGR00041">
    <property type="entry name" value="DTMP_kinase"/>
    <property type="match status" value="1"/>
</dbReference>
<accession>A0ABT3Q4V9</accession>
<dbReference type="RefSeq" id="WP_166119243.1">
    <property type="nucleotide sequence ID" value="NZ_JAPIUX010000001.1"/>
</dbReference>
<evidence type="ECO:0000256" key="6">
    <source>
        <dbReference type="ARBA" id="ARBA00022741"/>
    </source>
</evidence>
<dbReference type="Pfam" id="PF02223">
    <property type="entry name" value="Thymidylate_kin"/>
    <property type="match status" value="1"/>
</dbReference>
<comment type="similarity">
    <text evidence="1 11">Belongs to the thymidylate kinase family.</text>
</comment>
<feature type="domain" description="Thymidylate kinase-like" evidence="12">
    <location>
        <begin position="9"/>
        <end position="200"/>
    </location>
</feature>
<evidence type="ECO:0000256" key="5">
    <source>
        <dbReference type="ARBA" id="ARBA00022727"/>
    </source>
</evidence>
<keyword evidence="7 11" id="KW-0418">Kinase</keyword>
<sequence>MKHGLFVTLEGSEGVGKSTQLRLLHSALASLGYDVLTTREPGGSPGAEDLRQLLLFGKNPLSLRAEILTHFAARADHVDQVITPALSAGQIVICDRFTDSTMAYQGYGRAHGEAAVLDFITGLQNQLGCTPDRTFLLEVPRDVARLRLAARGAPVDRYEQSDESFHARVSAGFRDIARRNTDRIRCVHTDGQSAEEVNSLIVKDILSRVPLRASQE</sequence>
<evidence type="ECO:0000259" key="12">
    <source>
        <dbReference type="Pfam" id="PF02223"/>
    </source>
</evidence>
<dbReference type="PANTHER" id="PTHR10344:SF4">
    <property type="entry name" value="UMP-CMP KINASE 2, MITOCHONDRIAL"/>
    <property type="match status" value="1"/>
</dbReference>
<evidence type="ECO:0000256" key="7">
    <source>
        <dbReference type="ARBA" id="ARBA00022777"/>
    </source>
</evidence>
<protein>
    <recommendedName>
        <fullName evidence="3 11">Thymidylate kinase</fullName>
        <ecNumber evidence="2 11">2.7.4.9</ecNumber>
    </recommendedName>
    <alternativeName>
        <fullName evidence="9 11">dTMP kinase</fullName>
    </alternativeName>
</protein>
<evidence type="ECO:0000313" key="14">
    <source>
        <dbReference type="Proteomes" id="UP001526446"/>
    </source>
</evidence>
<reference evidence="13 14" key="1">
    <citation type="submission" date="2022-11" db="EMBL/GenBank/DDBJ databases">
        <title>Genome sequencing of Acetobacter type strain.</title>
        <authorList>
            <person name="Heo J."/>
            <person name="Lee D."/>
            <person name="Han B.-H."/>
            <person name="Hong S.-B."/>
            <person name="Kwon S.-W."/>
        </authorList>
    </citation>
    <scope>NUCLEOTIDE SEQUENCE [LARGE SCALE GENOMIC DNA]</scope>
    <source>
        <strain evidence="13 14">KACC 21251</strain>
    </source>
</reference>
<evidence type="ECO:0000256" key="2">
    <source>
        <dbReference type="ARBA" id="ARBA00012980"/>
    </source>
</evidence>
<dbReference type="GO" id="GO:0004798">
    <property type="term" value="F:dTMP kinase activity"/>
    <property type="evidence" value="ECO:0007669"/>
    <property type="project" value="UniProtKB-EC"/>
</dbReference>
<dbReference type="EC" id="2.7.4.9" evidence="2 11"/>
<evidence type="ECO:0000256" key="1">
    <source>
        <dbReference type="ARBA" id="ARBA00009776"/>
    </source>
</evidence>
<dbReference type="PROSITE" id="PS01331">
    <property type="entry name" value="THYMIDYLATE_KINASE"/>
    <property type="match status" value="1"/>
</dbReference>
<comment type="catalytic activity">
    <reaction evidence="10 11">
        <text>dTMP + ATP = dTDP + ADP</text>
        <dbReference type="Rhea" id="RHEA:13517"/>
        <dbReference type="ChEBI" id="CHEBI:30616"/>
        <dbReference type="ChEBI" id="CHEBI:58369"/>
        <dbReference type="ChEBI" id="CHEBI:63528"/>
        <dbReference type="ChEBI" id="CHEBI:456216"/>
        <dbReference type="EC" id="2.7.4.9"/>
    </reaction>
</comment>
<dbReference type="Proteomes" id="UP001526446">
    <property type="component" value="Unassembled WGS sequence"/>
</dbReference>
<dbReference type="EMBL" id="JAPIUX010000001">
    <property type="protein sequence ID" value="MCX2560328.1"/>
    <property type="molecule type" value="Genomic_DNA"/>
</dbReference>